<proteinExistence type="predicted"/>
<gene>
    <name evidence="2" type="ORF">CAMRE0001_2499</name>
</gene>
<name>B9D5D5_CAMRE</name>
<feature type="region of interest" description="Disordered" evidence="1">
    <location>
        <begin position="1"/>
        <end position="20"/>
    </location>
</feature>
<dbReference type="eggNOG" id="ENOG50300D1">
    <property type="taxonomic scope" value="Bacteria"/>
</dbReference>
<dbReference type="Proteomes" id="UP000003082">
    <property type="component" value="Unassembled WGS sequence"/>
</dbReference>
<evidence type="ECO:0000313" key="2">
    <source>
        <dbReference type="EMBL" id="EEF12806.1"/>
    </source>
</evidence>
<keyword evidence="3" id="KW-1185">Reference proteome</keyword>
<organism evidence="2 3">
    <name type="scientific">Campylobacter rectus RM3267</name>
    <dbReference type="NCBI Taxonomy" id="553218"/>
    <lineage>
        <taxon>Bacteria</taxon>
        <taxon>Pseudomonadati</taxon>
        <taxon>Campylobacterota</taxon>
        <taxon>Epsilonproteobacteria</taxon>
        <taxon>Campylobacterales</taxon>
        <taxon>Campylobacteraceae</taxon>
        <taxon>Campylobacter</taxon>
    </lineage>
</organism>
<evidence type="ECO:0000313" key="3">
    <source>
        <dbReference type="Proteomes" id="UP000003082"/>
    </source>
</evidence>
<dbReference type="AntiFam" id="ANF00010">
    <property type="entry name" value="tRNA translation"/>
</dbReference>
<sequence length="66" mass="7668">MVARRAHNPKVGGSNPSSATKSKFLSFFRFEKSNFILKKIIYELRRIENFNRFVADCNYFAGFKAT</sequence>
<accession>B9D5D5</accession>
<dbReference type="STRING" id="553218.CAMRE0001_2499"/>
<dbReference type="AlphaFoldDB" id="B9D5D5"/>
<dbReference type="EMBL" id="ACFU01000038">
    <property type="protein sequence ID" value="EEF12806.1"/>
    <property type="molecule type" value="Genomic_DNA"/>
</dbReference>
<protein>
    <submittedName>
        <fullName evidence="2">Uncharacterized protein</fullName>
    </submittedName>
</protein>
<reference evidence="2 3" key="1">
    <citation type="submission" date="2008-08" db="EMBL/GenBank/DDBJ databases">
        <authorList>
            <person name="Madupu R."/>
            <person name="Durkin A.S."/>
            <person name="Torralba M."/>
            <person name="Methe B."/>
            <person name="Sutton G.G."/>
            <person name="Strausberg R.L."/>
            <person name="Nelson K.E."/>
        </authorList>
    </citation>
    <scope>NUCLEOTIDE SEQUENCE [LARGE SCALE GENOMIC DNA]</scope>
    <source>
        <strain evidence="2 3">RM3267</strain>
    </source>
</reference>
<evidence type="ECO:0000256" key="1">
    <source>
        <dbReference type="SAM" id="MobiDB-lite"/>
    </source>
</evidence>
<comment type="caution">
    <text evidence="2">The sequence shown here is derived from an EMBL/GenBank/DDBJ whole genome shotgun (WGS) entry which is preliminary data.</text>
</comment>